<evidence type="ECO:0000313" key="1">
    <source>
        <dbReference type="EMBL" id="MBE9664679.1"/>
    </source>
</evidence>
<sequence length="118" mass="13689">MTALYSGRNTSDIKLYPPPTGLYNDTFSWEVKRFVKTKLASDSLEREFFKKKDKGYLNKVIAFHKKFGAGYMMVSYPQYNAKTNKLVIEDWLEDAGWCGTGKDTKYTFEKTANGWKEL</sequence>
<gene>
    <name evidence="1" type="ORF">IRJ16_22565</name>
</gene>
<comment type="caution">
    <text evidence="1">The sequence shown here is derived from an EMBL/GenBank/DDBJ whole genome shotgun (WGS) entry which is preliminary data.</text>
</comment>
<dbReference type="Proteomes" id="UP000622475">
    <property type="component" value="Unassembled WGS sequence"/>
</dbReference>
<dbReference type="RefSeq" id="WP_194114188.1">
    <property type="nucleotide sequence ID" value="NZ_JADFFL010000016.1"/>
</dbReference>
<evidence type="ECO:0000313" key="2">
    <source>
        <dbReference type="Proteomes" id="UP000622475"/>
    </source>
</evidence>
<dbReference type="EMBL" id="JADFFL010000016">
    <property type="protein sequence ID" value="MBE9664679.1"/>
    <property type="molecule type" value="Genomic_DNA"/>
</dbReference>
<organism evidence="1 2">
    <name type="scientific">Mucilaginibacter myungsuensis</name>
    <dbReference type="NCBI Taxonomy" id="649104"/>
    <lineage>
        <taxon>Bacteria</taxon>
        <taxon>Pseudomonadati</taxon>
        <taxon>Bacteroidota</taxon>
        <taxon>Sphingobacteriia</taxon>
        <taxon>Sphingobacteriales</taxon>
        <taxon>Sphingobacteriaceae</taxon>
        <taxon>Mucilaginibacter</taxon>
    </lineage>
</organism>
<dbReference type="AlphaFoldDB" id="A0A929L575"/>
<name>A0A929L575_9SPHI</name>
<keyword evidence="2" id="KW-1185">Reference proteome</keyword>
<accession>A0A929L575</accession>
<proteinExistence type="predicted"/>
<reference evidence="1" key="1">
    <citation type="submission" date="2020-10" db="EMBL/GenBank/DDBJ databases">
        <title>Mucilaginibacter mali sp. nov., isolated from rhizosphere soil of apple orchard.</title>
        <authorList>
            <person name="Lee J.-S."/>
            <person name="Kim H.S."/>
            <person name="Kim J.-S."/>
        </authorList>
    </citation>
    <scope>NUCLEOTIDE SEQUENCE</scope>
    <source>
        <strain evidence="1">KCTC 22746</strain>
    </source>
</reference>
<protein>
    <submittedName>
        <fullName evidence="1">Uncharacterized protein</fullName>
    </submittedName>
</protein>